<dbReference type="InterPro" id="IPR004839">
    <property type="entry name" value="Aminotransferase_I/II_large"/>
</dbReference>
<dbReference type="InterPro" id="IPR015421">
    <property type="entry name" value="PyrdxlP-dep_Trfase_major"/>
</dbReference>
<comment type="caution">
    <text evidence="6">The sequence shown here is derived from an EMBL/GenBank/DDBJ whole genome shotgun (WGS) entry which is preliminary data.</text>
</comment>
<evidence type="ECO:0000313" key="6">
    <source>
        <dbReference type="EMBL" id="KWR57703.1"/>
    </source>
</evidence>
<dbReference type="PANTHER" id="PTHR42885:SF2">
    <property type="entry name" value="HISTIDINOL-PHOSPHATE AMINOTRANSFERASE"/>
    <property type="match status" value="1"/>
</dbReference>
<reference evidence="6 7" key="1">
    <citation type="journal article" date="2016" name="BMC Genomics">
        <title>Type VI secretion systems of human gut Bacteroidales segregate into three genetic architectures, two of which are contained on mobile genetic elements.</title>
        <authorList>
            <person name="Coyne M.J."/>
            <person name="Roelofs K.G."/>
            <person name="Comstock L.E."/>
        </authorList>
    </citation>
    <scope>NUCLEOTIDE SEQUENCE [LARGE SCALE GENOMIC DNA]</scope>
    <source>
        <strain evidence="6 7">CL09T03C01</strain>
    </source>
</reference>
<dbReference type="RefSeq" id="WP_060385011.1">
    <property type="nucleotide sequence ID" value="NZ_LRGC01000001.1"/>
</dbReference>
<keyword evidence="2 6" id="KW-0032">Aminotransferase</keyword>
<accession>A0A120A422</accession>
<feature type="domain" description="Aminotransferase class I/classII large" evidence="5">
    <location>
        <begin position="23"/>
        <end position="346"/>
    </location>
</feature>
<dbReference type="SUPFAM" id="SSF53383">
    <property type="entry name" value="PLP-dependent transferases"/>
    <property type="match status" value="1"/>
</dbReference>
<dbReference type="InterPro" id="IPR015422">
    <property type="entry name" value="PyrdxlP-dep_Trfase_small"/>
</dbReference>
<dbReference type="PANTHER" id="PTHR42885">
    <property type="entry name" value="HISTIDINOL-PHOSPHATE AMINOTRANSFERASE-RELATED"/>
    <property type="match status" value="1"/>
</dbReference>
<dbReference type="EMBL" id="LRGC01000001">
    <property type="protein sequence ID" value="KWR57703.1"/>
    <property type="molecule type" value="Genomic_DNA"/>
</dbReference>
<dbReference type="AlphaFoldDB" id="A0A120A422"/>
<evidence type="ECO:0000256" key="4">
    <source>
        <dbReference type="ARBA" id="ARBA00022898"/>
    </source>
</evidence>
<dbReference type="Pfam" id="PF00155">
    <property type="entry name" value="Aminotran_1_2"/>
    <property type="match status" value="1"/>
</dbReference>
<keyword evidence="3 6" id="KW-0808">Transferase</keyword>
<evidence type="ECO:0000259" key="5">
    <source>
        <dbReference type="Pfam" id="PF00155"/>
    </source>
</evidence>
<organism evidence="6 7">
    <name type="scientific">Bacteroides stercoris</name>
    <dbReference type="NCBI Taxonomy" id="46506"/>
    <lineage>
        <taxon>Bacteria</taxon>
        <taxon>Pseudomonadati</taxon>
        <taxon>Bacteroidota</taxon>
        <taxon>Bacteroidia</taxon>
        <taxon>Bacteroidales</taxon>
        <taxon>Bacteroidaceae</taxon>
        <taxon>Bacteroides</taxon>
    </lineage>
</organism>
<evidence type="ECO:0000256" key="2">
    <source>
        <dbReference type="ARBA" id="ARBA00022576"/>
    </source>
</evidence>
<evidence type="ECO:0000256" key="3">
    <source>
        <dbReference type="ARBA" id="ARBA00022679"/>
    </source>
</evidence>
<protein>
    <submittedName>
        <fullName evidence="6">Histidinol-phosphate aminotransferase</fullName>
        <ecNumber evidence="6">2.6.1.9</ecNumber>
    </submittedName>
</protein>
<dbReference type="PATRIC" id="fig|46506.5.peg.256"/>
<keyword evidence="4" id="KW-0663">Pyridoxal phosphate</keyword>
<dbReference type="Gene3D" id="3.90.1150.10">
    <property type="entry name" value="Aspartate Aminotransferase, domain 1"/>
    <property type="match status" value="1"/>
</dbReference>
<dbReference type="EC" id="2.6.1.9" evidence="6"/>
<dbReference type="GO" id="GO:0030170">
    <property type="term" value="F:pyridoxal phosphate binding"/>
    <property type="evidence" value="ECO:0007669"/>
    <property type="project" value="InterPro"/>
</dbReference>
<evidence type="ECO:0000313" key="7">
    <source>
        <dbReference type="Proteomes" id="UP000056419"/>
    </source>
</evidence>
<keyword evidence="7" id="KW-1185">Reference proteome</keyword>
<gene>
    <name evidence="6" type="primary">hisC_1</name>
    <name evidence="6" type="ORF">AA415_00244</name>
</gene>
<name>A0A120A422_BACSE</name>
<comment type="cofactor">
    <cofactor evidence="1">
        <name>pyridoxal 5'-phosphate</name>
        <dbReference type="ChEBI" id="CHEBI:597326"/>
    </cofactor>
</comment>
<sequence length="352" mass="40144">MYYLNEHLVNLNRIFDQNSRENYVRMDLNENPGGLSEEFIQKVLSTITPELISKYPDQLVFTQKLGKFIGAEVEQICLTNGSAEAVRYVIEAYSRPGGKIVSVTPSYAMYEVYASMYGRQHIPVHYNEDLTFDVENIIAQIKPDVDLLIVLNPNNPVGDVYTTEEMDRIIAAAKANEVTVLIDEAYHYFYPYSFINYALTNDHVFVTRTFSKLFSLAGCRLGYIVGQAADVAYIQKLCTPHNINAFSMRFAECIIEEPGMIDALIAKQHEGKKYLIDELRKRNYEVNAKEGNFIFIKPKSDADELVAKMKREKRILIKSYNGIGILGKCLRVSTGEKEIMQKFLSAMDDLDK</sequence>
<proteinExistence type="predicted"/>
<dbReference type="GO" id="GO:0004400">
    <property type="term" value="F:histidinol-phosphate transaminase activity"/>
    <property type="evidence" value="ECO:0007669"/>
    <property type="project" value="UniProtKB-EC"/>
</dbReference>
<dbReference type="InterPro" id="IPR015424">
    <property type="entry name" value="PyrdxlP-dep_Trfase"/>
</dbReference>
<dbReference type="STRING" id="46506.AA415_00244"/>
<dbReference type="Proteomes" id="UP000056419">
    <property type="component" value="Unassembled WGS sequence"/>
</dbReference>
<dbReference type="CDD" id="cd00609">
    <property type="entry name" value="AAT_like"/>
    <property type="match status" value="1"/>
</dbReference>
<dbReference type="Gene3D" id="3.40.640.10">
    <property type="entry name" value="Type I PLP-dependent aspartate aminotransferase-like (Major domain)"/>
    <property type="match status" value="1"/>
</dbReference>
<evidence type="ECO:0000256" key="1">
    <source>
        <dbReference type="ARBA" id="ARBA00001933"/>
    </source>
</evidence>